<dbReference type="EMBL" id="BDIP01000622">
    <property type="protein sequence ID" value="GIQ82206.1"/>
    <property type="molecule type" value="Genomic_DNA"/>
</dbReference>
<feature type="region of interest" description="Disordered" evidence="1">
    <location>
        <begin position="1628"/>
        <end position="1733"/>
    </location>
</feature>
<feature type="compositionally biased region" description="Basic and acidic residues" evidence="1">
    <location>
        <begin position="135"/>
        <end position="151"/>
    </location>
</feature>
<evidence type="ECO:0000313" key="2">
    <source>
        <dbReference type="EMBL" id="GIQ82206.1"/>
    </source>
</evidence>
<reference evidence="2 3" key="1">
    <citation type="journal article" date="2018" name="PLoS ONE">
        <title>The draft genome of Kipferlia bialata reveals reductive genome evolution in fornicate parasites.</title>
        <authorList>
            <person name="Tanifuji G."/>
            <person name="Takabayashi S."/>
            <person name="Kume K."/>
            <person name="Takagi M."/>
            <person name="Nakayama T."/>
            <person name="Kamikawa R."/>
            <person name="Inagaki Y."/>
            <person name="Hashimoto T."/>
        </authorList>
    </citation>
    <scope>NUCLEOTIDE SEQUENCE [LARGE SCALE GENOMIC DNA]</scope>
    <source>
        <strain evidence="2">NY0173</strain>
    </source>
</reference>
<sequence length="1733" mass="186669">MLFRVTVEGRDANPAILLVKGATTVGELRTRIESKFPDVTLSGDSVSVTLSGASTTMPGELPLDEESASSTLESLGFGKGAVDAVVCPVSVNNRLASSHGPLMLDEDTENTDVTEETDAPSGVDGSGFDWSSSGREGKRTPSRLGDSERKLSFIVSDGSRTRKSRRSTNLTLSSSLSRSSSLRSSPAGTALGVARIPETLTAHESLSNRTAPPLPTGHSEAEPWLGTDRDQYAQDIEAVFGKTKGRRGVRVLCCVKVKMAAGATSPMLQWVTQVEGVRERERERENEGQASQATPRRTAKPKAAPLSVSYYLVVAREMTGAYSLFVTRHNTRARAGASPWEFVSGFPLTLSFSHALSPVSNADTGLTLCLDGLEVVCVCPKVQQERLTGCLAYALNANLGAQGEGEEGGLDPKVSTLVRRLASVDFAMHPCGTPRPTEAERSPAETLVSKYIDTDVYTAEPVLSLVEREAPLPGTTTPLTLSLLETSMDVGQAVESVKAVPEGDAAADALHHAFRCVYMGLEQPRARICAILASMVERERARVALDATSSTPSTPTTYATATPLDRLLYLVEGAATHPAPCPPAIMRQLTGALSTHQGEAEGAALYPAALLADLSLLQHLTLSLQAEGERERERESHSTPLAHQGGDTFGERRESKARHWREALPAEAYHHPCLTQGPAKAASTAAHTSSLSLFGGEGLYIASVCYRDPESEAEAEAAAQRRLEAGEEVATAAIPPPHPSVSSCDDLSVLLNTDGDSVPHTRVEGVSLVDPETGTELLSHPLFTETVAHIANMSLGSKGGEGWDEFCTRVMALGAEEEEEEGEKERETEMEEEKDEAQRQAEELEMAAKQREAHAAKIRSFALKGVQGVITAINTLRETEAARETASVTLSPTSSGLGWLFPTPVPMLGNTSCPCLCFVREYAPTPTPTLSSEAAPATPASPSAPTPFAMDSGAWMDMETLEQTMNRGALKGSALPSPLSGLDVDVGGRRMLSGLALAERSARLLNMRRQGEAEGVAVPHLLAPGTYLAVVAVGSAEGEGEGERGAQCMLTSRASPFLPPLAPLSPSASLSPLDRLHLTQDERVQLRQVRARLQEGLRPFGWHETSTLEERVEAALSALRDEVADVLDPSVLSLSLLYDVRTVSLDMAGRVELIVLALPLSIPMGAGPRAISGKHHCLRPVSEVEALLRNAVLQPLDTMHTSESMADTPLSAYMAQGVEGGVGGAYPLASMMYHRPVLNWLIGHGGAITEEVERTLPQGVTSDVDVSALVGERVAEDTARAWDCLREREAPLWEQCLSLVTPYLSKGEISRARVRFGLEPPTPASPSSASLDTLDHLESSLDTIVEGVEGVVPVPEERERERDWVKDAFVVEGDSRRSSRRESVMSTRESSYAALPVSGLATSAAGAAMSIQPVHRVRCPSPPRMRLEVTYALEDLTGPPGPDEIQEDDTHYDSPANILSRAMEDMTREIVECALIQSVDDVQLSDATCHIMDMVDVVDTLDVVSWIYAQRLAHDKVEREREALIQNVDQVFAAEVATEPSPVEEELEAPPTSYAPQIYELANRYAGLLTLCDAVLSCFDSAKEAQDLKTSTDDMIRAQGFRVVESQRLVKDRQRKIDVLEKQFAREERVAAKERREAEREREREEAKRRKEGDVGTPTMKVSLVDLLRATNGAEGEREKSAPEDVPEEFTTAPAEEEGERETEASESSESSVPHAHTVLEVVAGGELKLSEL</sequence>
<feature type="compositionally biased region" description="Low complexity" evidence="1">
    <location>
        <begin position="167"/>
        <end position="185"/>
    </location>
</feature>
<organism evidence="2 3">
    <name type="scientific">Kipferlia bialata</name>
    <dbReference type="NCBI Taxonomy" id="797122"/>
    <lineage>
        <taxon>Eukaryota</taxon>
        <taxon>Metamonada</taxon>
        <taxon>Carpediemonas-like organisms</taxon>
        <taxon>Kipferlia</taxon>
    </lineage>
</organism>
<name>A0A9K3CT74_9EUKA</name>
<feature type="region of interest" description="Disordered" evidence="1">
    <location>
        <begin position="96"/>
        <end position="226"/>
    </location>
</feature>
<feature type="compositionally biased region" description="Basic and acidic residues" evidence="1">
    <location>
        <begin position="1628"/>
        <end position="1654"/>
    </location>
</feature>
<comment type="caution">
    <text evidence="2">The sequence shown here is derived from an EMBL/GenBank/DDBJ whole genome shotgun (WGS) entry which is preliminary data.</text>
</comment>
<feature type="compositionally biased region" description="Acidic residues" evidence="1">
    <location>
        <begin position="104"/>
        <end position="118"/>
    </location>
</feature>
<feature type="region of interest" description="Disordered" evidence="1">
    <location>
        <begin position="627"/>
        <end position="658"/>
    </location>
</feature>
<dbReference type="Proteomes" id="UP000265618">
    <property type="component" value="Unassembled WGS sequence"/>
</dbReference>
<keyword evidence="3" id="KW-1185">Reference proteome</keyword>
<evidence type="ECO:0000313" key="3">
    <source>
        <dbReference type="Proteomes" id="UP000265618"/>
    </source>
</evidence>
<accession>A0A9K3CT74</accession>
<feature type="compositionally biased region" description="Basic and acidic residues" evidence="1">
    <location>
        <begin position="278"/>
        <end position="287"/>
    </location>
</feature>
<feature type="region of interest" description="Disordered" evidence="1">
    <location>
        <begin position="278"/>
        <end position="301"/>
    </location>
</feature>
<feature type="compositionally biased region" description="Basic and acidic residues" evidence="1">
    <location>
        <begin position="627"/>
        <end position="637"/>
    </location>
</feature>
<proteinExistence type="predicted"/>
<protein>
    <submittedName>
        <fullName evidence="2">Uncharacterized protein</fullName>
    </submittedName>
</protein>
<evidence type="ECO:0000256" key="1">
    <source>
        <dbReference type="SAM" id="MobiDB-lite"/>
    </source>
</evidence>
<feature type="compositionally biased region" description="Acidic residues" evidence="1">
    <location>
        <begin position="1695"/>
        <end position="1707"/>
    </location>
</feature>
<feature type="region of interest" description="Disordered" evidence="1">
    <location>
        <begin position="815"/>
        <end position="834"/>
    </location>
</feature>
<gene>
    <name evidence="2" type="ORF">KIPB_003302</name>
</gene>